<name>A0A143BUG4_9ACTN</name>
<dbReference type="Proteomes" id="UP000076096">
    <property type="component" value="Chromosome"/>
</dbReference>
<dbReference type="Gene3D" id="2.40.250.10">
    <property type="entry name" value="Core binding factor, beta subunit"/>
    <property type="match status" value="1"/>
</dbReference>
<proteinExistence type="predicted"/>
<evidence type="ECO:0008006" key="3">
    <source>
        <dbReference type="Google" id="ProtNLM"/>
    </source>
</evidence>
<evidence type="ECO:0000313" key="2">
    <source>
        <dbReference type="Proteomes" id="UP000076096"/>
    </source>
</evidence>
<gene>
    <name evidence="1" type="ORF">A4E84_04220</name>
</gene>
<organism evidence="1 2">
    <name type="scientific">Streptomyces qaidamensis</name>
    <dbReference type="NCBI Taxonomy" id="1783515"/>
    <lineage>
        <taxon>Bacteria</taxon>
        <taxon>Bacillati</taxon>
        <taxon>Actinomycetota</taxon>
        <taxon>Actinomycetes</taxon>
        <taxon>Kitasatosporales</taxon>
        <taxon>Streptomycetaceae</taxon>
        <taxon>Streptomyces</taxon>
        <taxon>Streptomyces aurantiacus group</taxon>
    </lineage>
</organism>
<dbReference type="KEGG" id="stsi:A4E84_04220"/>
<keyword evidence="2" id="KW-1185">Reference proteome</keyword>
<dbReference type="AlphaFoldDB" id="A0A143BUG4"/>
<dbReference type="EMBL" id="CP015098">
    <property type="protein sequence ID" value="AMW08774.1"/>
    <property type="molecule type" value="Genomic_DNA"/>
</dbReference>
<dbReference type="Pfam" id="PF02312">
    <property type="entry name" value="CBF_beta"/>
    <property type="match status" value="1"/>
</dbReference>
<dbReference type="RefSeq" id="WP_062925241.1">
    <property type="nucleotide sequence ID" value="NZ_CP015098.1"/>
</dbReference>
<evidence type="ECO:0000313" key="1">
    <source>
        <dbReference type="EMBL" id="AMW08774.1"/>
    </source>
</evidence>
<dbReference type="STRING" id="1783515.A4E84_04220"/>
<accession>A0A143BUG4</accession>
<dbReference type="InterPro" id="IPR003417">
    <property type="entry name" value="CBF_beta"/>
</dbReference>
<protein>
    <recommendedName>
        <fullName evidence="3">MbtH domain protein</fullName>
    </recommendedName>
</protein>
<dbReference type="InterPro" id="IPR036552">
    <property type="entry name" value="CBF_bsu_sf"/>
</dbReference>
<dbReference type="SUPFAM" id="SSF50723">
    <property type="entry name" value="Core binding factor beta, CBF"/>
    <property type="match status" value="1"/>
</dbReference>
<sequence>MDELTERLSAEQSVEVGGPEPTLEELHTRLTDIGTVFVKFTETRGGTDLGIRLDREASDLSGADFDARTGTVHVEGTLTLNGDPVRCIADIDLATLKGVGRLALVETVGA</sequence>
<reference evidence="2" key="1">
    <citation type="submission" date="2016-04" db="EMBL/GenBank/DDBJ databases">
        <authorList>
            <person name="Zhang B."/>
        </authorList>
    </citation>
    <scope>NUCLEOTIDE SEQUENCE [LARGE SCALE GENOMIC DNA]</scope>
    <source>
        <strain evidence="2">S10</strain>
    </source>
</reference>